<dbReference type="AlphaFoldDB" id="A0ABD8B1R3"/>
<gene>
    <name evidence="1" type="ORF">V6668_15075</name>
</gene>
<dbReference type="EMBL" id="CP145892">
    <property type="protein sequence ID" value="WWP23436.1"/>
    <property type="molecule type" value="Genomic_DNA"/>
</dbReference>
<proteinExistence type="predicted"/>
<reference evidence="1 2" key="1">
    <citation type="submission" date="2024-02" db="EMBL/GenBank/DDBJ databases">
        <title>Complete sequences of two Paenibacillus sp. strains and one Lysinibacillus strain isolated from the environment on STAA medium highlight biotechnological potential.</title>
        <authorList>
            <person name="Attere S.A."/>
            <person name="Piche L.C."/>
            <person name="Intertaglia L."/>
            <person name="Lami R."/>
            <person name="Charette S.J."/>
            <person name="Vincent A.T."/>
        </authorList>
    </citation>
    <scope>NUCLEOTIDE SEQUENCE [LARGE SCALE GENOMIC DNA]</scope>
    <source>
        <strain evidence="1 2">Y5S-7</strain>
    </source>
</reference>
<dbReference type="GeneID" id="93476814"/>
<sequence length="54" mass="6185">MQHSICEKGACNDLMNVCSQQNRDPSLRRIPLLVWNGLRERAPTLSDLFDSEIL</sequence>
<dbReference type="RefSeq" id="WP_338708837.1">
    <property type="nucleotide sequence ID" value="NZ_CP145892.1"/>
</dbReference>
<evidence type="ECO:0000313" key="1">
    <source>
        <dbReference type="EMBL" id="WWP23436.1"/>
    </source>
</evidence>
<protein>
    <submittedName>
        <fullName evidence="1">Uncharacterized protein</fullName>
    </submittedName>
</protein>
<accession>A0ABD8B1R3</accession>
<dbReference type="Proteomes" id="UP001364764">
    <property type="component" value="Chromosome"/>
</dbReference>
<name>A0ABD8B1R3_PAEAM</name>
<organism evidence="1 2">
    <name type="scientific">Paenibacillus amylolyticus</name>
    <dbReference type="NCBI Taxonomy" id="1451"/>
    <lineage>
        <taxon>Bacteria</taxon>
        <taxon>Bacillati</taxon>
        <taxon>Bacillota</taxon>
        <taxon>Bacilli</taxon>
        <taxon>Bacillales</taxon>
        <taxon>Paenibacillaceae</taxon>
        <taxon>Paenibacillus</taxon>
    </lineage>
</organism>
<evidence type="ECO:0000313" key="2">
    <source>
        <dbReference type="Proteomes" id="UP001364764"/>
    </source>
</evidence>